<protein>
    <submittedName>
        <fullName evidence="1">Uncharacterized protein</fullName>
    </submittedName>
</protein>
<keyword evidence="2" id="KW-1185">Reference proteome</keyword>
<gene>
    <name evidence="1" type="ORF">A3Q56_00521</name>
</gene>
<evidence type="ECO:0000313" key="2">
    <source>
        <dbReference type="Proteomes" id="UP000078046"/>
    </source>
</evidence>
<evidence type="ECO:0000313" key="1">
    <source>
        <dbReference type="EMBL" id="OAF71685.1"/>
    </source>
</evidence>
<dbReference type="AlphaFoldDB" id="A0A177BBW0"/>
<sequence length="79" mass="9174">MGLYESRELEIIEYVGAGEKNTEIPVFIQSDLNLSNTQVLKLAKHLRVTIGRRQCMEPNVKTELQIMNHSLDNFFTLFF</sequence>
<dbReference type="Proteomes" id="UP000078046">
    <property type="component" value="Unassembled WGS sequence"/>
</dbReference>
<name>A0A177BBW0_9BILA</name>
<proteinExistence type="predicted"/>
<dbReference type="EMBL" id="LWCA01000031">
    <property type="protein sequence ID" value="OAF71685.1"/>
    <property type="molecule type" value="Genomic_DNA"/>
</dbReference>
<comment type="caution">
    <text evidence="1">The sequence shown here is derived from an EMBL/GenBank/DDBJ whole genome shotgun (WGS) entry which is preliminary data.</text>
</comment>
<organism evidence="1 2">
    <name type="scientific">Intoshia linei</name>
    <dbReference type="NCBI Taxonomy" id="1819745"/>
    <lineage>
        <taxon>Eukaryota</taxon>
        <taxon>Metazoa</taxon>
        <taxon>Spiralia</taxon>
        <taxon>Lophotrochozoa</taxon>
        <taxon>Mesozoa</taxon>
        <taxon>Orthonectida</taxon>
        <taxon>Rhopaluridae</taxon>
        <taxon>Intoshia</taxon>
    </lineage>
</organism>
<reference evidence="1 2" key="1">
    <citation type="submission" date="2016-04" db="EMBL/GenBank/DDBJ databases">
        <title>The genome of Intoshia linei affirms orthonectids as highly simplified spiralians.</title>
        <authorList>
            <person name="Mikhailov K.V."/>
            <person name="Slusarev G.S."/>
            <person name="Nikitin M.A."/>
            <person name="Logacheva M.D."/>
            <person name="Penin A."/>
            <person name="Aleoshin V."/>
            <person name="Panchin Y.V."/>
        </authorList>
    </citation>
    <scope>NUCLEOTIDE SEQUENCE [LARGE SCALE GENOMIC DNA]</scope>
    <source>
        <strain evidence="1">Intl2013</strain>
        <tissue evidence="1">Whole animal</tissue>
    </source>
</reference>
<accession>A0A177BBW0</accession>